<dbReference type="Gene3D" id="3.40.50.12370">
    <property type="match status" value="1"/>
</dbReference>
<organism evidence="16 17">
    <name type="scientific">Elaeis guineensis var. tenera</name>
    <name type="common">Oil palm</name>
    <dbReference type="NCBI Taxonomy" id="51953"/>
    <lineage>
        <taxon>Eukaryota</taxon>
        <taxon>Viridiplantae</taxon>
        <taxon>Streptophyta</taxon>
        <taxon>Embryophyta</taxon>
        <taxon>Tracheophyta</taxon>
        <taxon>Spermatophyta</taxon>
        <taxon>Magnoliopsida</taxon>
        <taxon>Liliopsida</taxon>
        <taxon>Arecaceae</taxon>
        <taxon>Arecoideae</taxon>
        <taxon>Cocoseae</taxon>
        <taxon>Elaeidinae</taxon>
        <taxon>Elaeis</taxon>
    </lineage>
</organism>
<comment type="similarity">
    <text evidence="11">Belongs to the monovalent cation:proton antiporter 2 (CPA2) transporter (TC 2.A.37) family. CHX (TC 2.A.37.4) subfamily.</text>
</comment>
<feature type="transmembrane region" description="Helical" evidence="12">
    <location>
        <begin position="60"/>
        <end position="79"/>
    </location>
</feature>
<dbReference type="Pfam" id="PF00999">
    <property type="entry name" value="Na_H_Exchanger"/>
    <property type="match status" value="1"/>
</dbReference>
<dbReference type="PANTHER" id="PTHR32468:SF164">
    <property type="entry name" value="OS05G0485000 PROTEIN"/>
    <property type="match status" value="1"/>
</dbReference>
<evidence type="ECO:0000313" key="17">
    <source>
        <dbReference type="RefSeq" id="XP_010932717.1"/>
    </source>
</evidence>
<dbReference type="InterPro" id="IPR038770">
    <property type="entry name" value="Na+/solute_symporter_sf"/>
</dbReference>
<feature type="transmembrane region" description="Helical" evidence="12">
    <location>
        <begin position="274"/>
        <end position="300"/>
    </location>
</feature>
<dbReference type="AlphaFoldDB" id="A0A6I9RVV0"/>
<keyword evidence="7" id="KW-0630">Potassium</keyword>
<evidence type="ECO:0000259" key="15">
    <source>
        <dbReference type="Pfam" id="PF23259"/>
    </source>
</evidence>
<evidence type="ECO:0000256" key="2">
    <source>
        <dbReference type="ARBA" id="ARBA00004119"/>
    </source>
</evidence>
<evidence type="ECO:0000256" key="11">
    <source>
        <dbReference type="ARBA" id="ARBA00038341"/>
    </source>
</evidence>
<dbReference type="PANTHER" id="PTHR32468">
    <property type="entry name" value="CATION/H + ANTIPORTER"/>
    <property type="match status" value="1"/>
</dbReference>
<evidence type="ECO:0000256" key="12">
    <source>
        <dbReference type="SAM" id="Phobius"/>
    </source>
</evidence>
<dbReference type="GO" id="GO:0006885">
    <property type="term" value="P:regulation of pH"/>
    <property type="evidence" value="ECO:0007669"/>
    <property type="project" value="TreeGrafter"/>
</dbReference>
<feature type="transmembrane region" description="Helical" evidence="12">
    <location>
        <begin position="231"/>
        <end position="253"/>
    </location>
</feature>
<dbReference type="GeneID" id="105053315"/>
<keyword evidence="9" id="KW-0406">Ion transport</keyword>
<evidence type="ECO:0000256" key="4">
    <source>
        <dbReference type="ARBA" id="ARBA00022448"/>
    </source>
</evidence>
<accession>A0A6I9RVV0</accession>
<feature type="transmembrane region" description="Helical" evidence="12">
    <location>
        <begin position="196"/>
        <end position="219"/>
    </location>
</feature>
<keyword evidence="16" id="KW-1185">Reference proteome</keyword>
<dbReference type="GO" id="GO:0012505">
    <property type="term" value="C:endomembrane system"/>
    <property type="evidence" value="ECO:0007669"/>
    <property type="project" value="TreeGrafter"/>
</dbReference>
<keyword evidence="10 12" id="KW-0472">Membrane</keyword>
<feature type="transmembrane region" description="Helical" evidence="12">
    <location>
        <begin position="383"/>
        <end position="400"/>
    </location>
</feature>
<dbReference type="GO" id="GO:0009941">
    <property type="term" value="C:chloroplast envelope"/>
    <property type="evidence" value="ECO:0007669"/>
    <property type="project" value="UniProtKB-SubCell"/>
</dbReference>
<feature type="transmembrane region" description="Helical" evidence="12">
    <location>
        <begin position="29"/>
        <end position="48"/>
    </location>
</feature>
<dbReference type="OrthoDB" id="2687058at2759"/>
<name>A0A6I9RVV0_ELAGV</name>
<feature type="transmembrane region" description="Helical" evidence="12">
    <location>
        <begin position="125"/>
        <end position="147"/>
    </location>
</feature>
<feature type="transmembrane region" description="Helical" evidence="12">
    <location>
        <begin position="412"/>
        <end position="434"/>
    </location>
</feature>
<evidence type="ECO:0000256" key="7">
    <source>
        <dbReference type="ARBA" id="ARBA00022958"/>
    </source>
</evidence>
<dbReference type="InterPro" id="IPR006153">
    <property type="entry name" value="Cation/H_exchanger_TM"/>
</dbReference>
<evidence type="ECO:0000256" key="9">
    <source>
        <dbReference type="ARBA" id="ARBA00023065"/>
    </source>
</evidence>
<dbReference type="InterPro" id="IPR057290">
    <property type="entry name" value="CHX17_C"/>
</dbReference>
<comment type="subcellular location">
    <subcellularLocation>
        <location evidence="3">Membrane</location>
        <topology evidence="3">Multi-pass membrane protein</topology>
    </subcellularLocation>
    <subcellularLocation>
        <location evidence="2">Plastid</location>
        <location evidence="2">Chloroplast envelope</location>
    </subcellularLocation>
</comment>
<keyword evidence="5" id="KW-0633">Potassium transport</keyword>
<dbReference type="Proteomes" id="UP000504607">
    <property type="component" value="Chromosome 10"/>
</dbReference>
<feature type="domain" description="Cation/H+ exchanger transmembrane" evidence="13">
    <location>
        <begin position="44"/>
        <end position="431"/>
    </location>
</feature>
<sequence>MGDSIWYCYWPEGIKTPPSWKSTTILTDFMLPAYLVQLVVVIVTIQTVEFLLKPLHQPRIVAEILSGVLLGPSVLGYFFPNVHRLPPEQNYFILSTVGNFALLFYVFMVGLELDVNALRELRKKALTLAVAGMALPFVVSSAATYLLDLHSLLSRKTVKPVVFYIFFGITVSISGFPVLARMITELKLLNSSVGPVAMASSIISSMLSFMLLAICLAFGVRLDQEASLEAAVWAILSSAGFLIGCFFVVRPAVRWMLGRRAEGDERGSEMEMGVLLAGAAAAGFIADVIGMNWVFGAFAYGLAIPNGPLATALIQRLELFMVHLMMPLFFFCSGLVANLQTILSPPGAIRLVAVFAVTVLVKVLGTVLAAYRYSIPLHESLTLGFLAIAKGPLHLIILKVGKDAKIVLNDFFTVMTVASALATAVVAPLVTWTYKPTRPLIGHRRRQLERSRPDAELRMVACVHSTRHVHSITRLLDFSNPTKRSPIFVCALHLVELTGRASAMLIMHHGAGADQNRGDKAHPHGQAQSESIIAAFHSYEQHAAGVSIQTLTAFSSPNTMHEDVCSLAEERRASLIVLPFHKHPTADGQLVEGSPNVRTVNQNILSDPPCSVALFVDRSPGGARRFCAHHSVAAFFFSGPDDREALAYAARMAEHPAVNLTVVRFVEGATSLSTTPLHDSSEEETLERDAQRMRDDEMLNEFRLRFVSNETVLYTEKVVSNSEDTVAVVRSMEAVYDLYVVGRGRRVASPLTAGLEEWTECPELGPIGDLLISPDFRALVSVLVVQQHAGNGTATDRAEPPQPVFQNFQ</sequence>
<evidence type="ECO:0000256" key="10">
    <source>
        <dbReference type="ARBA" id="ARBA00023136"/>
    </source>
</evidence>
<dbReference type="GO" id="GO:0015297">
    <property type="term" value="F:antiporter activity"/>
    <property type="evidence" value="ECO:0007669"/>
    <property type="project" value="InterPro"/>
</dbReference>
<feature type="domain" description="Cation/H(+) antiporter C-terminal" evidence="15">
    <location>
        <begin position="631"/>
        <end position="790"/>
    </location>
</feature>
<keyword evidence="4" id="KW-0813">Transport</keyword>
<dbReference type="InterPro" id="IPR057291">
    <property type="entry name" value="CHX17_2nd"/>
</dbReference>
<proteinExistence type="inferred from homology"/>
<keyword evidence="6 12" id="KW-0812">Transmembrane</keyword>
<feature type="transmembrane region" description="Helical" evidence="12">
    <location>
        <begin position="162"/>
        <end position="184"/>
    </location>
</feature>
<dbReference type="GO" id="GO:0016020">
    <property type="term" value="C:membrane"/>
    <property type="evidence" value="ECO:0007669"/>
    <property type="project" value="UniProtKB-SubCell"/>
</dbReference>
<evidence type="ECO:0000256" key="5">
    <source>
        <dbReference type="ARBA" id="ARBA00022538"/>
    </source>
</evidence>
<dbReference type="Pfam" id="PF23256">
    <property type="entry name" value="CHX17_2nd"/>
    <property type="match status" value="1"/>
</dbReference>
<dbReference type="GO" id="GO:0006813">
    <property type="term" value="P:potassium ion transport"/>
    <property type="evidence" value="ECO:0007669"/>
    <property type="project" value="UniProtKB-KW"/>
</dbReference>
<dbReference type="Gene3D" id="1.20.1530.20">
    <property type="match status" value="1"/>
</dbReference>
<evidence type="ECO:0000256" key="3">
    <source>
        <dbReference type="ARBA" id="ARBA00004141"/>
    </source>
</evidence>
<keyword evidence="8 12" id="KW-1133">Transmembrane helix</keyword>
<evidence type="ECO:0000259" key="13">
    <source>
        <dbReference type="Pfam" id="PF00999"/>
    </source>
</evidence>
<feature type="transmembrane region" description="Helical" evidence="12">
    <location>
        <begin position="320"/>
        <end position="339"/>
    </location>
</feature>
<protein>
    <submittedName>
        <fullName evidence="17">Cation/H(+) antiporter 15-like</fullName>
    </submittedName>
</protein>
<dbReference type="InterPro" id="IPR050794">
    <property type="entry name" value="CPA2_transporter"/>
</dbReference>
<feature type="domain" description="Cation/H(+) antiporter central" evidence="14">
    <location>
        <begin position="488"/>
        <end position="628"/>
    </location>
</feature>
<evidence type="ECO:0000256" key="8">
    <source>
        <dbReference type="ARBA" id="ARBA00022989"/>
    </source>
</evidence>
<reference evidence="17" key="1">
    <citation type="submission" date="2025-08" db="UniProtKB">
        <authorList>
            <consortium name="RefSeq"/>
        </authorList>
    </citation>
    <scope>IDENTIFICATION</scope>
</reference>
<dbReference type="GO" id="GO:1902600">
    <property type="term" value="P:proton transmembrane transport"/>
    <property type="evidence" value="ECO:0007669"/>
    <property type="project" value="InterPro"/>
</dbReference>
<evidence type="ECO:0000313" key="16">
    <source>
        <dbReference type="Proteomes" id="UP000504607"/>
    </source>
</evidence>
<evidence type="ECO:0000256" key="6">
    <source>
        <dbReference type="ARBA" id="ARBA00022692"/>
    </source>
</evidence>
<evidence type="ECO:0000256" key="1">
    <source>
        <dbReference type="ARBA" id="ARBA00003198"/>
    </source>
</evidence>
<dbReference type="Pfam" id="PF23259">
    <property type="entry name" value="CHX17_C"/>
    <property type="match status" value="1"/>
</dbReference>
<dbReference type="KEGG" id="egu:105053315"/>
<comment type="function">
    <text evidence="1">May function as sodium-coupled metabolite transporter across the chloroplast envelope.</text>
</comment>
<feature type="transmembrane region" description="Helical" evidence="12">
    <location>
        <begin position="91"/>
        <end position="113"/>
    </location>
</feature>
<feature type="transmembrane region" description="Helical" evidence="12">
    <location>
        <begin position="351"/>
        <end position="371"/>
    </location>
</feature>
<evidence type="ECO:0000259" key="14">
    <source>
        <dbReference type="Pfam" id="PF23256"/>
    </source>
</evidence>
<gene>
    <name evidence="17" type="primary">LOC105053315</name>
</gene>
<dbReference type="InParanoid" id="A0A6I9RVV0"/>
<dbReference type="RefSeq" id="XP_010932717.1">
    <property type="nucleotide sequence ID" value="XM_010934415.3"/>
</dbReference>